<organism evidence="1 2">
    <name type="scientific">Portunus trituberculatus</name>
    <name type="common">Swimming crab</name>
    <name type="synonym">Neptunus trituberculatus</name>
    <dbReference type="NCBI Taxonomy" id="210409"/>
    <lineage>
        <taxon>Eukaryota</taxon>
        <taxon>Metazoa</taxon>
        <taxon>Ecdysozoa</taxon>
        <taxon>Arthropoda</taxon>
        <taxon>Crustacea</taxon>
        <taxon>Multicrustacea</taxon>
        <taxon>Malacostraca</taxon>
        <taxon>Eumalacostraca</taxon>
        <taxon>Eucarida</taxon>
        <taxon>Decapoda</taxon>
        <taxon>Pleocyemata</taxon>
        <taxon>Brachyura</taxon>
        <taxon>Eubrachyura</taxon>
        <taxon>Portunoidea</taxon>
        <taxon>Portunidae</taxon>
        <taxon>Portuninae</taxon>
        <taxon>Portunus</taxon>
    </lineage>
</organism>
<gene>
    <name evidence="1" type="ORF">E2C01_087775</name>
</gene>
<accession>A0A5B7J921</accession>
<comment type="caution">
    <text evidence="1">The sequence shown here is derived from an EMBL/GenBank/DDBJ whole genome shotgun (WGS) entry which is preliminary data.</text>
</comment>
<sequence length="61" mass="6968">MYTRHINHNPMIFAVMGLPHTPQISASLISSQQFVPIYCGRHVEVNALRVVLKRPLMEHTS</sequence>
<keyword evidence="2" id="KW-1185">Reference proteome</keyword>
<dbReference type="AlphaFoldDB" id="A0A5B7J921"/>
<name>A0A5B7J921_PORTR</name>
<evidence type="ECO:0000313" key="1">
    <source>
        <dbReference type="EMBL" id="MPC92672.1"/>
    </source>
</evidence>
<reference evidence="1 2" key="1">
    <citation type="submission" date="2019-05" db="EMBL/GenBank/DDBJ databases">
        <title>Another draft genome of Portunus trituberculatus and its Hox gene families provides insights of decapod evolution.</title>
        <authorList>
            <person name="Jeong J.-H."/>
            <person name="Song I."/>
            <person name="Kim S."/>
            <person name="Choi T."/>
            <person name="Kim D."/>
            <person name="Ryu S."/>
            <person name="Kim W."/>
        </authorList>
    </citation>
    <scope>NUCLEOTIDE SEQUENCE [LARGE SCALE GENOMIC DNA]</scope>
    <source>
        <tissue evidence="1">Muscle</tissue>
    </source>
</reference>
<evidence type="ECO:0000313" key="2">
    <source>
        <dbReference type="Proteomes" id="UP000324222"/>
    </source>
</evidence>
<protein>
    <submittedName>
        <fullName evidence="1">Uncharacterized protein</fullName>
    </submittedName>
</protein>
<dbReference type="Proteomes" id="UP000324222">
    <property type="component" value="Unassembled WGS sequence"/>
</dbReference>
<proteinExistence type="predicted"/>
<dbReference type="EMBL" id="VSRR010092091">
    <property type="protein sequence ID" value="MPC92672.1"/>
    <property type="molecule type" value="Genomic_DNA"/>
</dbReference>